<proteinExistence type="inferred from homology"/>
<evidence type="ECO:0000313" key="11">
    <source>
        <dbReference type="EMBL" id="CAG9607107.1"/>
    </source>
</evidence>
<dbReference type="Gene3D" id="3.40.50.920">
    <property type="match status" value="1"/>
</dbReference>
<keyword evidence="5" id="KW-0560">Oxidoreductase</keyword>
<keyword evidence="12" id="KW-1185">Reference proteome</keyword>
<dbReference type="EMBL" id="CAKJTG010000004">
    <property type="protein sequence ID" value="CAG9607107.1"/>
    <property type="molecule type" value="Genomic_DNA"/>
</dbReference>
<evidence type="ECO:0000256" key="2">
    <source>
        <dbReference type="ARBA" id="ARBA00022448"/>
    </source>
</evidence>
<evidence type="ECO:0008006" key="13">
    <source>
        <dbReference type="Google" id="ProtNLM"/>
    </source>
</evidence>
<gene>
    <name evidence="11" type="ORF">NEOCIP111885_00797</name>
</gene>
<dbReference type="InterPro" id="IPR002880">
    <property type="entry name" value="Pyrv_Fd/Flavodoxin_OxRdtase_N"/>
</dbReference>
<dbReference type="GO" id="GO:0006979">
    <property type="term" value="P:response to oxidative stress"/>
    <property type="evidence" value="ECO:0007669"/>
    <property type="project" value="TreeGrafter"/>
</dbReference>
<dbReference type="FunFam" id="3.40.50.970:FF:000012">
    <property type="entry name" value="Pyruvate:ferredoxin (Flavodoxin) oxidoreductase"/>
    <property type="match status" value="1"/>
</dbReference>
<dbReference type="InterPro" id="IPR009014">
    <property type="entry name" value="Transketo_C/PFOR_II"/>
</dbReference>
<dbReference type="Pfam" id="PF01855">
    <property type="entry name" value="POR_N"/>
    <property type="match status" value="1"/>
</dbReference>
<dbReference type="CDD" id="cd07034">
    <property type="entry name" value="TPP_PYR_PFOR_IOR-alpha_like"/>
    <property type="match status" value="1"/>
</dbReference>
<evidence type="ECO:0000256" key="7">
    <source>
        <dbReference type="ARBA" id="ARBA00023014"/>
    </source>
</evidence>
<keyword evidence="6" id="KW-0408">Iron</keyword>
<evidence type="ECO:0000256" key="3">
    <source>
        <dbReference type="ARBA" id="ARBA00022485"/>
    </source>
</evidence>
<dbReference type="PANTHER" id="PTHR32154:SF0">
    <property type="entry name" value="PYRUVATE-FLAVODOXIN OXIDOREDUCTASE-RELATED"/>
    <property type="match status" value="1"/>
</dbReference>
<keyword evidence="4" id="KW-0249">Electron transport</keyword>
<reference evidence="11" key="1">
    <citation type="submission" date="2021-10" db="EMBL/GenBank/DDBJ databases">
        <authorList>
            <person name="Criscuolo A."/>
        </authorList>
    </citation>
    <scope>NUCLEOTIDE SEQUENCE</scope>
    <source>
        <strain evidence="11">CIP111885</strain>
    </source>
</reference>
<evidence type="ECO:0000256" key="6">
    <source>
        <dbReference type="ARBA" id="ARBA00023004"/>
    </source>
</evidence>
<sequence length="770" mass="85486">MSTDVKTENVSIPTGMVEQSVVFESGNEMAAYAAHQINYHVMGYYPISPSTEVAQFLDGMKAKGEHDIVLIPADGEHGSAGICYGASTGGGRVFNATSANGFLYMLEQLPVQSGTRFPMVLNLVNRSVSGPLNIHGDHSDLYFALNTGWPILLARDPQIVYDMNLLAIKLAEDSEVRLPVIVSFDGYFTSHQKRRVQVIKSKEDVQKFIGEMPTNFLHALDRENPVTIGPYMNEPDYINNCYQQSEAMYKAEEVFERISKEYAELTGREYPVLDLYRMEDAEIAVFMLNSAAEVCKDVVDRLRANGIKAGVISPNMIRPFPQKQLAEALRNVKAITVGDRADSYGAHGGNMALEVRAALQTFGNISTKVVNRVYGLGGKDFYADDAEAFFMLAQEAAEQSFVEKPFDYFGHNPGSANSKPQRVLNPMKKEDLNTGLITVTPNEETGELNVKIPPLRSLTKKPKRLASGHGACPGCGIFSGLELFFKGIEGDIVALFHTGCAMVVTTGYPYSSHKATYIHNLFQNGSATLSGLVEMFHERKRRGELDELGLSDDFTFVMVTGDGGMDIGMGPAIGTALRNHKMIILEYDNEGYMNTGSQMSYSTPMGHMTSTSSVGSFQNGKPFHHKDTAQIMAATHIPYVFTGTEAFDRDLLKKAAKAQWYAKNEGLVYGKILITCPLNWKSKDELGQTIVEAAVNSCFFPLYEVERGITTVTYNPEEKNKRIDVSEWLKMMGKTKHLLKEGSQEMLQMFDKEVERRWRQLKAKHESPDL</sequence>
<protein>
    <recommendedName>
        <fullName evidence="13">Pyruvate synthase</fullName>
    </recommendedName>
</protein>
<dbReference type="SUPFAM" id="SSF52518">
    <property type="entry name" value="Thiamin diphosphate-binding fold (THDP-binding)"/>
    <property type="match status" value="2"/>
</dbReference>
<dbReference type="AlphaFoldDB" id="A0A9C7L9K8"/>
<dbReference type="Pfam" id="PF17147">
    <property type="entry name" value="PFOR_II"/>
    <property type="match status" value="1"/>
</dbReference>
<dbReference type="PANTHER" id="PTHR32154">
    <property type="entry name" value="PYRUVATE-FLAVODOXIN OXIDOREDUCTASE-RELATED"/>
    <property type="match status" value="1"/>
</dbReference>
<keyword evidence="7" id="KW-0411">Iron-sulfur</keyword>
<evidence type="ECO:0000313" key="12">
    <source>
        <dbReference type="Proteomes" id="UP000789845"/>
    </source>
</evidence>
<feature type="domain" description="Pyruvate:ferredoxin oxidoreductase core" evidence="10">
    <location>
        <begin position="281"/>
        <end position="385"/>
    </location>
</feature>
<dbReference type="Proteomes" id="UP000789845">
    <property type="component" value="Unassembled WGS sequence"/>
</dbReference>
<evidence type="ECO:0000256" key="1">
    <source>
        <dbReference type="ARBA" id="ARBA00009032"/>
    </source>
</evidence>
<dbReference type="Gene3D" id="3.40.50.970">
    <property type="match status" value="3"/>
</dbReference>
<feature type="domain" description="Pyruvate flavodoxin/ferredoxin oxidoreductase pyrimidine binding" evidence="8">
    <location>
        <begin position="33"/>
        <end position="258"/>
    </location>
</feature>
<dbReference type="Pfam" id="PF02775">
    <property type="entry name" value="TPP_enzyme_C"/>
    <property type="match status" value="1"/>
</dbReference>
<dbReference type="GO" id="GO:0030976">
    <property type="term" value="F:thiamine pyrophosphate binding"/>
    <property type="evidence" value="ECO:0007669"/>
    <property type="project" value="InterPro"/>
</dbReference>
<dbReference type="InterPro" id="IPR029061">
    <property type="entry name" value="THDP-binding"/>
</dbReference>
<dbReference type="InterPro" id="IPR050722">
    <property type="entry name" value="Pyruvate:ferred/Flavod_OxRd"/>
</dbReference>
<evidence type="ECO:0000259" key="8">
    <source>
        <dbReference type="Pfam" id="PF01855"/>
    </source>
</evidence>
<comment type="caution">
    <text evidence="11">The sequence shown here is derived from an EMBL/GenBank/DDBJ whole genome shotgun (WGS) entry which is preliminary data.</text>
</comment>
<comment type="similarity">
    <text evidence="1">Belongs to the pyruvate:ferredoxin/flavodoxin oxidoreductase family.</text>
</comment>
<feature type="domain" description="Thiamine pyrophosphate enzyme TPP-binding" evidence="9">
    <location>
        <begin position="555"/>
        <end position="658"/>
    </location>
</feature>
<dbReference type="SUPFAM" id="SSF52922">
    <property type="entry name" value="TK C-terminal domain-like"/>
    <property type="match status" value="1"/>
</dbReference>
<keyword evidence="3" id="KW-0479">Metal-binding</keyword>
<evidence type="ECO:0000259" key="10">
    <source>
        <dbReference type="Pfam" id="PF17147"/>
    </source>
</evidence>
<keyword evidence="2" id="KW-0813">Transport</keyword>
<dbReference type="InterPro" id="IPR033412">
    <property type="entry name" value="PFOR_II"/>
</dbReference>
<keyword evidence="3" id="KW-0004">4Fe-4S</keyword>
<dbReference type="RefSeq" id="WP_230495387.1">
    <property type="nucleotide sequence ID" value="NZ_CAKJTG010000004.1"/>
</dbReference>
<accession>A0A9C7L9K8</accession>
<name>A0A9C7L9K8_9BACI</name>
<evidence type="ECO:0000259" key="9">
    <source>
        <dbReference type="Pfam" id="PF02775"/>
    </source>
</evidence>
<evidence type="ECO:0000256" key="5">
    <source>
        <dbReference type="ARBA" id="ARBA00023002"/>
    </source>
</evidence>
<dbReference type="GO" id="GO:0051539">
    <property type="term" value="F:4 iron, 4 sulfur cluster binding"/>
    <property type="evidence" value="ECO:0007669"/>
    <property type="project" value="UniProtKB-KW"/>
</dbReference>
<dbReference type="GO" id="GO:0016491">
    <property type="term" value="F:oxidoreductase activity"/>
    <property type="evidence" value="ECO:0007669"/>
    <property type="project" value="UniProtKB-KW"/>
</dbReference>
<evidence type="ECO:0000256" key="4">
    <source>
        <dbReference type="ARBA" id="ARBA00022982"/>
    </source>
</evidence>
<organism evidence="11 12">
    <name type="scientific">Pseudoneobacillus rhizosphaerae</name>
    <dbReference type="NCBI Taxonomy" id="2880968"/>
    <lineage>
        <taxon>Bacteria</taxon>
        <taxon>Bacillati</taxon>
        <taxon>Bacillota</taxon>
        <taxon>Bacilli</taxon>
        <taxon>Bacillales</taxon>
        <taxon>Bacillaceae</taxon>
        <taxon>Pseudoneobacillus</taxon>
    </lineage>
</organism>
<dbReference type="InterPro" id="IPR011766">
    <property type="entry name" value="TPP_enzyme_TPP-bd"/>
</dbReference>